<organism evidence="2 3">
    <name type="scientific">Janibacter indicus</name>
    <dbReference type="NCBI Taxonomy" id="857417"/>
    <lineage>
        <taxon>Bacteria</taxon>
        <taxon>Bacillati</taxon>
        <taxon>Actinomycetota</taxon>
        <taxon>Actinomycetes</taxon>
        <taxon>Micrococcales</taxon>
        <taxon>Intrasporangiaceae</taxon>
        <taxon>Janibacter</taxon>
    </lineage>
</organism>
<dbReference type="PIRSF" id="PIRSF037442">
    <property type="entry name" value="UCP037442_abhydr"/>
    <property type="match status" value="1"/>
</dbReference>
<sequence length="284" mass="29546">MEKHSDITLPGGATTTLHAAGTDATSAPFVLVMPAMGVPAGYYGPFVDELAQHGVAAGVADYTGQSDSRPHVGRGRDLGYTDLADGWLPAVVDAVREHHEGPVVALGHSLGGHLLAAHLAGPTPAVDAAVLIGSGTPHWRAQQGLKTLAQTQFIGLVSRLCGYWPGARLGFGGTQAVTLMREWAAFSRTGRLAPGGRDIAPGLAERSLPLLVVDLDNDTLAPPAAVDELVGLFAGADVERFTFTKSAGDPGKAVDHYSFARSPEIIGERIAAWVTGRVGERARP</sequence>
<evidence type="ECO:0000313" key="3">
    <source>
        <dbReference type="Proteomes" id="UP000182938"/>
    </source>
</evidence>
<dbReference type="EMBL" id="CP013290">
    <property type="protein sequence ID" value="APH01934.1"/>
    <property type="molecule type" value="Genomic_DNA"/>
</dbReference>
<dbReference type="Pfam" id="PF12146">
    <property type="entry name" value="Hydrolase_4"/>
    <property type="match status" value="1"/>
</dbReference>
<feature type="domain" description="Serine aminopeptidase S33" evidence="1">
    <location>
        <begin position="30"/>
        <end position="137"/>
    </location>
</feature>
<dbReference type="SUPFAM" id="SSF53474">
    <property type="entry name" value="alpha/beta-Hydrolases"/>
    <property type="match status" value="1"/>
</dbReference>
<protein>
    <recommendedName>
        <fullName evidence="1">Serine aminopeptidase S33 domain-containing protein</fullName>
    </recommendedName>
</protein>
<reference evidence="2 3" key="1">
    <citation type="submission" date="2015-11" db="EMBL/GenBank/DDBJ databases">
        <authorList>
            <person name="Zhang Y."/>
            <person name="Guo Z."/>
        </authorList>
    </citation>
    <scope>NUCLEOTIDE SEQUENCE [LARGE SCALE GENOMIC DNA]</scope>
    <source>
        <strain evidence="2 3">YFY001</strain>
    </source>
</reference>
<dbReference type="KEGG" id="jte:ASJ30_10700"/>
<gene>
    <name evidence="2" type="ORF">ASJ30_10700</name>
</gene>
<dbReference type="InterPro" id="IPR029058">
    <property type="entry name" value="AB_hydrolase_fold"/>
</dbReference>
<keyword evidence="3" id="KW-1185">Reference proteome</keyword>
<proteinExistence type="predicted"/>
<evidence type="ECO:0000259" key="1">
    <source>
        <dbReference type="Pfam" id="PF12146"/>
    </source>
</evidence>
<dbReference type="RefSeq" id="WP_072625088.1">
    <property type="nucleotide sequence ID" value="NZ_CP013290.1"/>
</dbReference>
<name>A0A1L3MIF6_9MICO</name>
<dbReference type="InterPro" id="IPR017208">
    <property type="entry name" value="UCP037442_abhydr"/>
</dbReference>
<dbReference type="InterPro" id="IPR022742">
    <property type="entry name" value="Hydrolase_4"/>
</dbReference>
<evidence type="ECO:0000313" key="2">
    <source>
        <dbReference type="EMBL" id="APH01934.1"/>
    </source>
</evidence>
<dbReference type="Gene3D" id="3.40.50.1820">
    <property type="entry name" value="alpha/beta hydrolase"/>
    <property type="match status" value="1"/>
</dbReference>
<dbReference type="Proteomes" id="UP000182938">
    <property type="component" value="Chromosome"/>
</dbReference>
<accession>A0A1L3MIF6</accession>
<dbReference type="AlphaFoldDB" id="A0A1L3MIF6"/>